<dbReference type="GO" id="GO:0005774">
    <property type="term" value="C:vacuolar membrane"/>
    <property type="evidence" value="ECO:0007669"/>
    <property type="project" value="TreeGrafter"/>
</dbReference>
<dbReference type="GO" id="GO:0034755">
    <property type="term" value="P:iron ion transmembrane transport"/>
    <property type="evidence" value="ECO:0007669"/>
    <property type="project" value="TreeGrafter"/>
</dbReference>
<reference evidence="6 7" key="1">
    <citation type="journal article" date="2019" name="G3 (Bethesda)">
        <title>Sequencing of a Wild Apple (Malus baccata) Genome Unravels the Differences Between Cultivated and Wild Apple Species Regarding Disease Resistance and Cold Tolerance.</title>
        <authorList>
            <person name="Chen X."/>
        </authorList>
    </citation>
    <scope>NUCLEOTIDE SEQUENCE [LARGE SCALE GENOMIC DNA]</scope>
    <source>
        <strain evidence="7">cv. Shandingzi</strain>
        <tissue evidence="6">Leaves</tissue>
    </source>
</reference>
<keyword evidence="7" id="KW-1185">Reference proteome</keyword>
<evidence type="ECO:0000256" key="1">
    <source>
        <dbReference type="ARBA" id="ARBA00004141"/>
    </source>
</evidence>
<keyword evidence="4" id="KW-1133">Transmembrane helix</keyword>
<dbReference type="EMBL" id="VIEB01003059">
    <property type="protein sequence ID" value="TQD69602.1"/>
    <property type="molecule type" value="Genomic_DNA"/>
</dbReference>
<comment type="subcellular location">
    <subcellularLocation>
        <location evidence="1">Membrane</location>
        <topology evidence="1">Multi-pass membrane protein</topology>
    </subcellularLocation>
</comment>
<dbReference type="GO" id="GO:0015086">
    <property type="term" value="F:cadmium ion transmembrane transporter activity"/>
    <property type="evidence" value="ECO:0007669"/>
    <property type="project" value="TreeGrafter"/>
</dbReference>
<evidence type="ECO:0000313" key="7">
    <source>
        <dbReference type="Proteomes" id="UP000315295"/>
    </source>
</evidence>
<organism evidence="6 7">
    <name type="scientific">Malus baccata</name>
    <name type="common">Siberian crab apple</name>
    <name type="synonym">Pyrus baccata</name>
    <dbReference type="NCBI Taxonomy" id="106549"/>
    <lineage>
        <taxon>Eukaryota</taxon>
        <taxon>Viridiplantae</taxon>
        <taxon>Streptophyta</taxon>
        <taxon>Embryophyta</taxon>
        <taxon>Tracheophyta</taxon>
        <taxon>Spermatophyta</taxon>
        <taxon>Magnoliopsida</taxon>
        <taxon>eudicotyledons</taxon>
        <taxon>Gunneridae</taxon>
        <taxon>Pentapetalae</taxon>
        <taxon>rosids</taxon>
        <taxon>fabids</taxon>
        <taxon>Rosales</taxon>
        <taxon>Rosaceae</taxon>
        <taxon>Amygdaloideae</taxon>
        <taxon>Maleae</taxon>
        <taxon>Malus</taxon>
    </lineage>
</organism>
<evidence type="ECO:0000313" key="6">
    <source>
        <dbReference type="EMBL" id="TQD69602.1"/>
    </source>
</evidence>
<dbReference type="GO" id="GO:0042742">
    <property type="term" value="P:defense response to bacterium"/>
    <property type="evidence" value="ECO:0007669"/>
    <property type="project" value="TreeGrafter"/>
</dbReference>
<comment type="caution">
    <text evidence="6">The sequence shown here is derived from an EMBL/GenBank/DDBJ whole genome shotgun (WGS) entry which is preliminary data.</text>
</comment>
<gene>
    <name evidence="6" type="ORF">C1H46_044865</name>
</gene>
<keyword evidence="3" id="KW-0812">Transmembrane</keyword>
<protein>
    <submittedName>
        <fullName evidence="6">Uncharacterized protein</fullName>
    </submittedName>
</protein>
<comment type="similarity">
    <text evidence="2">Belongs to the NRAMP (TC 2.A.55) family.</text>
</comment>
<dbReference type="GO" id="GO:2000379">
    <property type="term" value="P:positive regulation of reactive oxygen species metabolic process"/>
    <property type="evidence" value="ECO:0007669"/>
    <property type="project" value="TreeGrafter"/>
</dbReference>
<sequence length="159" mass="17384">MVSTHDHSKPLLLDSDRDLPEVAYDEADKVHVVGINEAGDDNCQTPTFSWKNLWLFTGPGFLMSIVFLDLGNLEGDLQEGAIARNSLLRLLMWATAMRLLVQLLSVRLGVAIEQHLAELCKEEIPCGEGGADCVVEFIGVLTDMQKAAVTCADDWGLGQ</sequence>
<evidence type="ECO:0000256" key="4">
    <source>
        <dbReference type="ARBA" id="ARBA00022989"/>
    </source>
</evidence>
<dbReference type="InterPro" id="IPR001046">
    <property type="entry name" value="NRAMP_fam"/>
</dbReference>
<dbReference type="PANTHER" id="PTHR11706">
    <property type="entry name" value="SOLUTE CARRIER PROTEIN FAMILY 11 MEMBER"/>
    <property type="match status" value="1"/>
</dbReference>
<keyword evidence="5" id="KW-0472">Membrane</keyword>
<dbReference type="Proteomes" id="UP000315295">
    <property type="component" value="Unassembled WGS sequence"/>
</dbReference>
<name>A0A540K6T7_MALBA</name>
<dbReference type="AlphaFoldDB" id="A0A540K6T7"/>
<evidence type="ECO:0000256" key="5">
    <source>
        <dbReference type="ARBA" id="ARBA00023136"/>
    </source>
</evidence>
<evidence type="ECO:0000256" key="2">
    <source>
        <dbReference type="ARBA" id="ARBA00009965"/>
    </source>
</evidence>
<proteinExistence type="inferred from homology"/>
<accession>A0A540K6T7</accession>
<dbReference type="GO" id="GO:0005384">
    <property type="term" value="F:manganese ion transmembrane transporter activity"/>
    <property type="evidence" value="ECO:0007669"/>
    <property type="project" value="TreeGrafter"/>
</dbReference>
<dbReference type="Pfam" id="PF01566">
    <property type="entry name" value="Nramp"/>
    <property type="match status" value="1"/>
</dbReference>
<dbReference type="STRING" id="106549.A0A540K6T7"/>
<evidence type="ECO:0000256" key="3">
    <source>
        <dbReference type="ARBA" id="ARBA00022692"/>
    </source>
</evidence>
<dbReference type="PANTHER" id="PTHR11706:SF109">
    <property type="entry name" value="METAL TRANSPORTER NRAMP3"/>
    <property type="match status" value="1"/>
</dbReference>